<accession>A0A4U8ULL5</accession>
<dbReference type="EMBL" id="AZBU02000001">
    <property type="protein sequence ID" value="TMS33469.1"/>
    <property type="molecule type" value="Genomic_DNA"/>
</dbReference>
<dbReference type="Proteomes" id="UP000298663">
    <property type="component" value="Chromosome X"/>
</dbReference>
<comment type="caution">
    <text evidence="1">The sequence shown here is derived from an EMBL/GenBank/DDBJ whole genome shotgun (WGS) entry which is preliminary data.</text>
</comment>
<evidence type="ECO:0000313" key="2">
    <source>
        <dbReference type="Proteomes" id="UP000298663"/>
    </source>
</evidence>
<proteinExistence type="predicted"/>
<reference evidence="1 2" key="2">
    <citation type="journal article" date="2019" name="G3 (Bethesda)">
        <title>Hybrid Assembly of the Genome of the Entomopathogenic Nematode Steinernema carpocapsae Identifies the X-Chromosome.</title>
        <authorList>
            <person name="Serra L."/>
            <person name="Macchietto M."/>
            <person name="Macias-Munoz A."/>
            <person name="McGill C.J."/>
            <person name="Rodriguez I.M."/>
            <person name="Rodriguez B."/>
            <person name="Murad R."/>
            <person name="Mortazavi A."/>
        </authorList>
    </citation>
    <scope>NUCLEOTIDE SEQUENCE [LARGE SCALE GENOMIC DNA]</scope>
    <source>
        <strain evidence="1 2">ALL</strain>
    </source>
</reference>
<gene>
    <name evidence="1" type="ORF">L596_001205</name>
</gene>
<keyword evidence="2" id="KW-1185">Reference proteome</keyword>
<dbReference type="EMBL" id="CM016762">
    <property type="protein sequence ID" value="TMS33469.1"/>
    <property type="molecule type" value="Genomic_DNA"/>
</dbReference>
<organism evidence="1 2">
    <name type="scientific">Steinernema carpocapsae</name>
    <name type="common">Entomopathogenic nematode</name>
    <dbReference type="NCBI Taxonomy" id="34508"/>
    <lineage>
        <taxon>Eukaryota</taxon>
        <taxon>Metazoa</taxon>
        <taxon>Ecdysozoa</taxon>
        <taxon>Nematoda</taxon>
        <taxon>Chromadorea</taxon>
        <taxon>Rhabditida</taxon>
        <taxon>Tylenchina</taxon>
        <taxon>Panagrolaimomorpha</taxon>
        <taxon>Strongyloidoidea</taxon>
        <taxon>Steinernematidae</taxon>
        <taxon>Steinernema</taxon>
    </lineage>
</organism>
<name>A0A4U8ULL5_STECR</name>
<evidence type="ECO:0000313" key="1">
    <source>
        <dbReference type="EMBL" id="TMS33469.1"/>
    </source>
</evidence>
<dbReference type="AlphaFoldDB" id="A0A4U8ULL5"/>
<sequence length="174" mass="19850">MRPLVAFDHDELAILQQTFITNYTKHITIRSNEINQIRSSFFVAVVFVVFEYCSGQATTTTTEKFSKKHSFLPTTLANPRGNGRWTALNVFAELQTLSNRLREGHTCADRIGALLLRNKRVLVFAFNAKITFSPIDNCMSTGVKSRIDIVRLGEKPVYHSYCRRSVQRTATKLF</sequence>
<reference evidence="1 2" key="1">
    <citation type="journal article" date="2015" name="Genome Biol.">
        <title>Comparative genomics of Steinernema reveals deeply conserved gene regulatory networks.</title>
        <authorList>
            <person name="Dillman A.R."/>
            <person name="Macchietto M."/>
            <person name="Porter C.F."/>
            <person name="Rogers A."/>
            <person name="Williams B."/>
            <person name="Antoshechkin I."/>
            <person name="Lee M.M."/>
            <person name="Goodwin Z."/>
            <person name="Lu X."/>
            <person name="Lewis E.E."/>
            <person name="Goodrich-Blair H."/>
            <person name="Stock S.P."/>
            <person name="Adams B.J."/>
            <person name="Sternberg P.W."/>
            <person name="Mortazavi A."/>
        </authorList>
    </citation>
    <scope>NUCLEOTIDE SEQUENCE [LARGE SCALE GENOMIC DNA]</scope>
    <source>
        <strain evidence="1 2">ALL</strain>
    </source>
</reference>
<protein>
    <submittedName>
        <fullName evidence="1">Uncharacterized protein</fullName>
    </submittedName>
</protein>